<evidence type="ECO:0000313" key="6">
    <source>
        <dbReference type="EMBL" id="CAB3998217.1"/>
    </source>
</evidence>
<evidence type="ECO:0000256" key="3">
    <source>
        <dbReference type="ARBA" id="ARBA00022917"/>
    </source>
</evidence>
<dbReference type="PROSITE" id="PS00825">
    <property type="entry name" value="EF1BD_2"/>
    <property type="match status" value="1"/>
</dbReference>
<dbReference type="Proteomes" id="UP001152795">
    <property type="component" value="Unassembled WGS sequence"/>
</dbReference>
<dbReference type="InterPro" id="IPR014717">
    <property type="entry name" value="Transl_elong_EF1B/ribsomal_bS6"/>
</dbReference>
<dbReference type="PANTHER" id="PTHR11595">
    <property type="entry name" value="EF-HAND AND COILED-COIL DOMAIN-CONTAINING FAMILY MEMBER"/>
    <property type="match status" value="1"/>
</dbReference>
<dbReference type="InterPro" id="IPR036219">
    <property type="entry name" value="eEF-1beta-like_sf"/>
</dbReference>
<evidence type="ECO:0000313" key="7">
    <source>
        <dbReference type="Proteomes" id="UP001152795"/>
    </source>
</evidence>
<dbReference type="CDD" id="cd00292">
    <property type="entry name" value="EF1B"/>
    <property type="match status" value="1"/>
</dbReference>
<feature type="compositionally biased region" description="Polar residues" evidence="5">
    <location>
        <begin position="66"/>
        <end position="76"/>
    </location>
</feature>
<dbReference type="InterPro" id="IPR001326">
    <property type="entry name" value="Transl_elong_EF1B_B/D_CS"/>
</dbReference>
<sequence>MIELRNETIWFDQRKFEEAESLYQRSLVQKEGHASPPRSSIVDQIAKARETIKQTLEQERGHSDESSTSGVGQRLSSLEKENQQLKKVIENIQASLCKLEERVANIEVSKGNGAPVSSTKVEPEPKKVDNDDDSDDDDDDLFGSEDEEEKERVNQMRIQQYADKKSKKPAVIAKSNIILDVKPWDDETDMAKLEECVRSVKKDGLVWGTSKLAAVGYGIKKLVITCVVEDDKVGTDDLEEWITAFEEYVQSVDVAAFNKV</sequence>
<accession>A0A7D9E2D6</accession>
<dbReference type="SMART" id="SM00888">
    <property type="entry name" value="EF1_GNE"/>
    <property type="match status" value="1"/>
</dbReference>
<comment type="similarity">
    <text evidence="1 4">Belongs to the EF-1-beta/EF-1-delta family.</text>
</comment>
<dbReference type="InterPro" id="IPR049720">
    <property type="entry name" value="EF1B_bsu/dsu"/>
</dbReference>
<dbReference type="Pfam" id="PF00736">
    <property type="entry name" value="EF1_GNE"/>
    <property type="match status" value="1"/>
</dbReference>
<dbReference type="AlphaFoldDB" id="A0A7D9E2D6"/>
<feature type="compositionally biased region" description="Basic and acidic residues" evidence="5">
    <location>
        <begin position="46"/>
        <end position="65"/>
    </location>
</feature>
<protein>
    <submittedName>
        <fullName evidence="6">Elongation factor 1-delta isoform X6</fullName>
    </submittedName>
</protein>
<dbReference type="GO" id="GO:0005853">
    <property type="term" value="C:eukaryotic translation elongation factor 1 complex"/>
    <property type="evidence" value="ECO:0007669"/>
    <property type="project" value="InterPro"/>
</dbReference>
<dbReference type="InterPro" id="IPR018940">
    <property type="entry name" value="EF-1_beta_acid_region_euk"/>
</dbReference>
<proteinExistence type="inferred from homology"/>
<reference evidence="6" key="1">
    <citation type="submission" date="2020-04" db="EMBL/GenBank/DDBJ databases">
        <authorList>
            <person name="Alioto T."/>
            <person name="Alioto T."/>
            <person name="Gomez Garrido J."/>
        </authorList>
    </citation>
    <scope>NUCLEOTIDE SEQUENCE</scope>
    <source>
        <strain evidence="6">A484AB</strain>
    </source>
</reference>
<dbReference type="GO" id="GO:0005829">
    <property type="term" value="C:cytosol"/>
    <property type="evidence" value="ECO:0007669"/>
    <property type="project" value="TreeGrafter"/>
</dbReference>
<keyword evidence="7" id="KW-1185">Reference proteome</keyword>
<feature type="region of interest" description="Disordered" evidence="5">
    <location>
        <begin position="27"/>
        <end position="76"/>
    </location>
</feature>
<comment type="caution">
    <text evidence="6">The sequence shown here is derived from an EMBL/GenBank/DDBJ whole genome shotgun (WGS) entry which is preliminary data.</text>
</comment>
<feature type="compositionally biased region" description="Acidic residues" evidence="5">
    <location>
        <begin position="130"/>
        <end position="149"/>
    </location>
</feature>
<dbReference type="SUPFAM" id="SSF54984">
    <property type="entry name" value="eEF-1beta-like"/>
    <property type="match status" value="1"/>
</dbReference>
<keyword evidence="3 4" id="KW-0648">Protein biosynthesis</keyword>
<evidence type="ECO:0000256" key="1">
    <source>
        <dbReference type="ARBA" id="ARBA00007411"/>
    </source>
</evidence>
<dbReference type="PANTHER" id="PTHR11595:SF26">
    <property type="entry name" value="ELONGATION FACTOR 1-DELTA"/>
    <property type="match status" value="1"/>
</dbReference>
<dbReference type="GO" id="GO:0003746">
    <property type="term" value="F:translation elongation factor activity"/>
    <property type="evidence" value="ECO:0007669"/>
    <property type="project" value="UniProtKB-KW"/>
</dbReference>
<dbReference type="GO" id="GO:0005085">
    <property type="term" value="F:guanyl-nucleotide exchange factor activity"/>
    <property type="evidence" value="ECO:0007669"/>
    <property type="project" value="TreeGrafter"/>
</dbReference>
<dbReference type="OrthoDB" id="331763at2759"/>
<organism evidence="6 7">
    <name type="scientific">Paramuricea clavata</name>
    <name type="common">Red gorgonian</name>
    <name type="synonym">Violescent sea-whip</name>
    <dbReference type="NCBI Taxonomy" id="317549"/>
    <lineage>
        <taxon>Eukaryota</taxon>
        <taxon>Metazoa</taxon>
        <taxon>Cnidaria</taxon>
        <taxon>Anthozoa</taxon>
        <taxon>Octocorallia</taxon>
        <taxon>Malacalcyonacea</taxon>
        <taxon>Plexauridae</taxon>
        <taxon>Paramuricea</taxon>
    </lineage>
</organism>
<evidence type="ECO:0000256" key="5">
    <source>
        <dbReference type="SAM" id="MobiDB-lite"/>
    </source>
</evidence>
<dbReference type="FunFam" id="3.30.70.60:FF:000001">
    <property type="entry name" value="Elongation factor 1-beta 1 like"/>
    <property type="match status" value="1"/>
</dbReference>
<dbReference type="Gene3D" id="3.30.70.60">
    <property type="match status" value="1"/>
</dbReference>
<evidence type="ECO:0000256" key="4">
    <source>
        <dbReference type="RuleBase" id="RU003791"/>
    </source>
</evidence>
<feature type="region of interest" description="Disordered" evidence="5">
    <location>
        <begin position="110"/>
        <end position="154"/>
    </location>
</feature>
<name>A0A7D9E2D6_PARCT</name>
<dbReference type="InterPro" id="IPR014038">
    <property type="entry name" value="EF1B_bsu/dsu_GNE"/>
</dbReference>
<dbReference type="EMBL" id="CACRXK020003301">
    <property type="protein sequence ID" value="CAB3998217.1"/>
    <property type="molecule type" value="Genomic_DNA"/>
</dbReference>
<keyword evidence="2 4" id="KW-0251">Elongation factor</keyword>
<gene>
    <name evidence="6" type="ORF">PACLA_8A085969</name>
</gene>
<evidence type="ECO:0000256" key="2">
    <source>
        <dbReference type="ARBA" id="ARBA00022768"/>
    </source>
</evidence>
<dbReference type="Pfam" id="PF10587">
    <property type="entry name" value="EF-1_beta_acid"/>
    <property type="match status" value="1"/>
</dbReference>